<evidence type="ECO:0000256" key="2">
    <source>
        <dbReference type="SAM" id="Phobius"/>
    </source>
</evidence>
<feature type="region of interest" description="Disordered" evidence="1">
    <location>
        <begin position="42"/>
        <end position="119"/>
    </location>
</feature>
<feature type="compositionally biased region" description="Pro residues" evidence="1">
    <location>
        <begin position="84"/>
        <end position="94"/>
    </location>
</feature>
<reference evidence="4 5" key="1">
    <citation type="submission" date="2020-04" db="EMBL/GenBank/DDBJ databases">
        <title>Rhodospirillaceae bacterium KN72 isolated from deep sea.</title>
        <authorList>
            <person name="Zhang D.-C."/>
        </authorList>
    </citation>
    <scope>NUCLEOTIDE SEQUENCE [LARGE SCALE GENOMIC DNA]</scope>
    <source>
        <strain evidence="4 5">KN72</strain>
    </source>
</reference>
<dbReference type="NCBIfam" id="TIGR02098">
    <property type="entry name" value="MJ0042_CXXC"/>
    <property type="match status" value="1"/>
</dbReference>
<keyword evidence="5" id="KW-1185">Reference proteome</keyword>
<dbReference type="Pfam" id="PF13717">
    <property type="entry name" value="Zn_ribbon_4"/>
    <property type="match status" value="1"/>
</dbReference>
<dbReference type="EMBL" id="JABBNT010000001">
    <property type="protein sequence ID" value="NMM43559.1"/>
    <property type="molecule type" value="Genomic_DNA"/>
</dbReference>
<feature type="compositionally biased region" description="Low complexity" evidence="1">
    <location>
        <begin position="60"/>
        <end position="72"/>
    </location>
</feature>
<dbReference type="AlphaFoldDB" id="A0A7Y0DXR9"/>
<sequence>MILTCPNCATKFRVKDDAIGLNGRKVKCRNCAHVWHAMPEGADDDMAAAPPPPPKPAAPKPAAQRSAPAKAAPPDDDGMDMADSPPPPPPPGPPAGGYDADPGDPPLASPPPIPSDGDFVLRQRKPKVEKKSPVMAWVILAVLLVATGAAGFIFQKDIVQAYPPIAKVYSWVGITPNMLGHGLALPPPDTATAERTDKGLKLVISGQIKSELGERADIPTLRGALVDTNEQELHVWTFLADKPDILPGETVRYTTEVLNPPEGVTEARITFQGTDEPAMEEPMMQENGHGGESAAPASH</sequence>
<organism evidence="4 5">
    <name type="scientific">Pacificispira spongiicola</name>
    <dbReference type="NCBI Taxonomy" id="2729598"/>
    <lineage>
        <taxon>Bacteria</taxon>
        <taxon>Pseudomonadati</taxon>
        <taxon>Pseudomonadota</taxon>
        <taxon>Alphaproteobacteria</taxon>
        <taxon>Rhodospirillales</taxon>
        <taxon>Rhodospirillaceae</taxon>
        <taxon>Pacificispira</taxon>
    </lineage>
</organism>
<proteinExistence type="predicted"/>
<protein>
    <recommendedName>
        <fullName evidence="3">Zinc finger/thioredoxin putative domain-containing protein</fullName>
    </recommendedName>
</protein>
<comment type="caution">
    <text evidence="4">The sequence shown here is derived from an EMBL/GenBank/DDBJ whole genome shotgun (WGS) entry which is preliminary data.</text>
</comment>
<keyword evidence="2" id="KW-1133">Transmembrane helix</keyword>
<evidence type="ECO:0000256" key="1">
    <source>
        <dbReference type="SAM" id="MobiDB-lite"/>
    </source>
</evidence>
<feature type="domain" description="Zinc finger/thioredoxin putative" evidence="3">
    <location>
        <begin position="1"/>
        <end position="35"/>
    </location>
</feature>
<feature type="compositionally biased region" description="Pro residues" evidence="1">
    <location>
        <begin position="49"/>
        <end position="59"/>
    </location>
</feature>
<evidence type="ECO:0000313" key="4">
    <source>
        <dbReference type="EMBL" id="NMM43559.1"/>
    </source>
</evidence>
<name>A0A7Y0DXR9_9PROT</name>
<dbReference type="InterPro" id="IPR011723">
    <property type="entry name" value="Znf/thioredoxin_put"/>
</dbReference>
<feature type="transmembrane region" description="Helical" evidence="2">
    <location>
        <begin position="134"/>
        <end position="154"/>
    </location>
</feature>
<accession>A0A7Y0DXR9</accession>
<gene>
    <name evidence="4" type="ORF">HH303_03655</name>
</gene>
<evidence type="ECO:0000313" key="5">
    <source>
        <dbReference type="Proteomes" id="UP000539372"/>
    </source>
</evidence>
<dbReference type="RefSeq" id="WP_169623828.1">
    <property type="nucleotide sequence ID" value="NZ_JABBNT010000001.1"/>
</dbReference>
<keyword evidence="2" id="KW-0812">Transmembrane</keyword>
<feature type="compositionally biased region" description="Pro residues" evidence="1">
    <location>
        <begin position="103"/>
        <end position="114"/>
    </location>
</feature>
<keyword evidence="2" id="KW-0472">Membrane</keyword>
<evidence type="ECO:0000259" key="3">
    <source>
        <dbReference type="Pfam" id="PF13717"/>
    </source>
</evidence>
<dbReference type="Proteomes" id="UP000539372">
    <property type="component" value="Unassembled WGS sequence"/>
</dbReference>
<feature type="region of interest" description="Disordered" evidence="1">
    <location>
        <begin position="275"/>
        <end position="299"/>
    </location>
</feature>